<protein>
    <submittedName>
        <fullName evidence="1">Uncharacterized protein</fullName>
    </submittedName>
</protein>
<dbReference type="Proteomes" id="UP000533724">
    <property type="component" value="Unassembled WGS sequence"/>
</dbReference>
<proteinExistence type="predicted"/>
<gene>
    <name evidence="1" type="ORF">GGE15_004847</name>
</gene>
<evidence type="ECO:0000313" key="1">
    <source>
        <dbReference type="EMBL" id="MBB4441558.1"/>
    </source>
</evidence>
<sequence>MIKRKKAFFVKRVRGGKQGVGKADYGKAEVGIGGVGKSKRKPNKSKH</sequence>
<organism evidence="1 2">
    <name type="scientific">Rhizobium esperanzae</name>
    <dbReference type="NCBI Taxonomy" id="1967781"/>
    <lineage>
        <taxon>Bacteria</taxon>
        <taxon>Pseudomonadati</taxon>
        <taxon>Pseudomonadota</taxon>
        <taxon>Alphaproteobacteria</taxon>
        <taxon>Hyphomicrobiales</taxon>
        <taxon>Rhizobiaceae</taxon>
        <taxon>Rhizobium/Agrobacterium group</taxon>
        <taxon>Rhizobium</taxon>
    </lineage>
</organism>
<dbReference type="EMBL" id="JACIHI010000012">
    <property type="protein sequence ID" value="MBB4441558.1"/>
    <property type="molecule type" value="Genomic_DNA"/>
</dbReference>
<dbReference type="RefSeq" id="WP_165505398.1">
    <property type="nucleotide sequence ID" value="NZ_JACIHI010000012.1"/>
</dbReference>
<name>A0A7W6UNP9_9HYPH</name>
<accession>A0A7W6UNP9</accession>
<evidence type="ECO:0000313" key="2">
    <source>
        <dbReference type="Proteomes" id="UP000533724"/>
    </source>
</evidence>
<comment type="caution">
    <text evidence="1">The sequence shown here is derived from an EMBL/GenBank/DDBJ whole genome shotgun (WGS) entry which is preliminary data.</text>
</comment>
<reference evidence="1 2" key="1">
    <citation type="submission" date="2020-08" db="EMBL/GenBank/DDBJ databases">
        <title>Genomic Encyclopedia of Type Strains, Phase IV (KMG-V): Genome sequencing to study the core and pangenomes of soil and plant-associated prokaryotes.</title>
        <authorList>
            <person name="Whitman W."/>
        </authorList>
    </citation>
    <scope>NUCLEOTIDE SEQUENCE [LARGE SCALE GENOMIC DNA]</scope>
    <source>
        <strain evidence="1 2">SEMIA 414</strain>
    </source>
</reference>
<dbReference type="AlphaFoldDB" id="A0A7W6UNP9"/>